<dbReference type="PANTHER" id="PTHR33132">
    <property type="entry name" value="OSJNBB0118P14.9 PROTEIN"/>
    <property type="match status" value="1"/>
</dbReference>
<accession>A3BDF7</accession>
<gene>
    <name evidence="2" type="ORF">OsJ_21927</name>
</gene>
<reference evidence="2" key="1">
    <citation type="journal article" date="2005" name="PLoS Biol.">
        <title>The genomes of Oryza sativa: a history of duplications.</title>
        <authorList>
            <person name="Yu J."/>
            <person name="Wang J."/>
            <person name="Lin W."/>
            <person name="Li S."/>
            <person name="Li H."/>
            <person name="Zhou J."/>
            <person name="Ni P."/>
            <person name="Dong W."/>
            <person name="Hu S."/>
            <person name="Zeng C."/>
            <person name="Zhang J."/>
            <person name="Zhang Y."/>
            <person name="Li R."/>
            <person name="Xu Z."/>
            <person name="Li S."/>
            <person name="Li X."/>
            <person name="Zheng H."/>
            <person name="Cong L."/>
            <person name="Lin L."/>
            <person name="Yin J."/>
            <person name="Geng J."/>
            <person name="Li G."/>
            <person name="Shi J."/>
            <person name="Liu J."/>
            <person name="Lv H."/>
            <person name="Li J."/>
            <person name="Wang J."/>
            <person name="Deng Y."/>
            <person name="Ran L."/>
            <person name="Shi X."/>
            <person name="Wang X."/>
            <person name="Wu Q."/>
            <person name="Li C."/>
            <person name="Ren X."/>
            <person name="Wang J."/>
            <person name="Wang X."/>
            <person name="Li D."/>
            <person name="Liu D."/>
            <person name="Zhang X."/>
            <person name="Ji Z."/>
            <person name="Zhao W."/>
            <person name="Sun Y."/>
            <person name="Zhang Z."/>
            <person name="Bao J."/>
            <person name="Han Y."/>
            <person name="Dong L."/>
            <person name="Ji J."/>
            <person name="Chen P."/>
            <person name="Wu S."/>
            <person name="Liu J."/>
            <person name="Xiao Y."/>
            <person name="Bu D."/>
            <person name="Tan J."/>
            <person name="Yang L."/>
            <person name="Ye C."/>
            <person name="Zhang J."/>
            <person name="Xu J."/>
            <person name="Zhou Y."/>
            <person name="Yu Y."/>
            <person name="Zhang B."/>
            <person name="Zhuang S."/>
            <person name="Wei H."/>
            <person name="Liu B."/>
            <person name="Lei M."/>
            <person name="Yu H."/>
            <person name="Li Y."/>
            <person name="Xu H."/>
            <person name="Wei S."/>
            <person name="He X."/>
            <person name="Fang L."/>
            <person name="Zhang Z."/>
            <person name="Zhang Y."/>
            <person name="Huang X."/>
            <person name="Su Z."/>
            <person name="Tong W."/>
            <person name="Li J."/>
            <person name="Tong Z."/>
            <person name="Li S."/>
            <person name="Ye J."/>
            <person name="Wang L."/>
            <person name="Fang L."/>
            <person name="Lei T."/>
            <person name="Chen C."/>
            <person name="Chen H."/>
            <person name="Xu Z."/>
            <person name="Li H."/>
            <person name="Huang H."/>
            <person name="Zhang F."/>
            <person name="Xu H."/>
            <person name="Li N."/>
            <person name="Zhao C."/>
            <person name="Li S."/>
            <person name="Dong L."/>
            <person name="Huang Y."/>
            <person name="Li L."/>
            <person name="Xi Y."/>
            <person name="Qi Q."/>
            <person name="Li W."/>
            <person name="Zhang B."/>
            <person name="Hu W."/>
            <person name="Zhang Y."/>
            <person name="Tian X."/>
            <person name="Jiao Y."/>
            <person name="Liang X."/>
            <person name="Jin J."/>
            <person name="Gao L."/>
            <person name="Zheng W."/>
            <person name="Hao B."/>
            <person name="Liu S."/>
            <person name="Wang W."/>
            <person name="Yuan L."/>
            <person name="Cao M."/>
            <person name="McDermott J."/>
            <person name="Samudrala R."/>
            <person name="Wang J."/>
            <person name="Wong G.K."/>
            <person name="Yang H."/>
        </authorList>
    </citation>
    <scope>NUCLEOTIDE SEQUENCE [LARGE SCALE GENOMIC DNA]</scope>
</reference>
<dbReference type="PANTHER" id="PTHR33132:SF145">
    <property type="entry name" value="OS04G0403900 PROTEIN"/>
    <property type="match status" value="1"/>
</dbReference>
<dbReference type="Proteomes" id="UP000007752">
    <property type="component" value="Chromosome 6"/>
</dbReference>
<sequence length="139" mass="14328">MEEQLKRPMTMKKISVQKKSPSGKFLHILHASPTGKLSVTNSPEAPAVMMTTPTKHAAAAAQSKQLLGSPRVASPSCLCSPTTHAGSFRCRLHRGGGGAAAAAAGLAGSIGCGCGEMDKKPGKGEENDDLRSSAPPFFL</sequence>
<feature type="compositionally biased region" description="Basic and acidic residues" evidence="1">
    <location>
        <begin position="118"/>
        <end position="131"/>
    </location>
</feature>
<name>A3BDF7_ORYSJ</name>
<evidence type="ECO:0000256" key="1">
    <source>
        <dbReference type="SAM" id="MobiDB-lite"/>
    </source>
</evidence>
<organism evidence="2">
    <name type="scientific">Oryza sativa subsp. japonica</name>
    <name type="common">Rice</name>
    <dbReference type="NCBI Taxonomy" id="39947"/>
    <lineage>
        <taxon>Eukaryota</taxon>
        <taxon>Viridiplantae</taxon>
        <taxon>Streptophyta</taxon>
        <taxon>Embryophyta</taxon>
        <taxon>Tracheophyta</taxon>
        <taxon>Spermatophyta</taxon>
        <taxon>Magnoliopsida</taxon>
        <taxon>Liliopsida</taxon>
        <taxon>Poales</taxon>
        <taxon>Poaceae</taxon>
        <taxon>BOP clade</taxon>
        <taxon>Oryzoideae</taxon>
        <taxon>Oryzeae</taxon>
        <taxon>Oryzinae</taxon>
        <taxon>Oryza</taxon>
        <taxon>Oryza sativa</taxon>
    </lineage>
</organism>
<reference evidence="2" key="2">
    <citation type="submission" date="2008-12" db="EMBL/GenBank/DDBJ databases">
        <title>Improved gene annotation of the rice (Oryza sativa) genomes.</title>
        <authorList>
            <person name="Wang J."/>
            <person name="Li R."/>
            <person name="Fan W."/>
            <person name="Huang Q."/>
            <person name="Zhang J."/>
            <person name="Zhou Y."/>
            <person name="Hu Y."/>
            <person name="Zi S."/>
            <person name="Li J."/>
            <person name="Ni P."/>
            <person name="Zheng H."/>
            <person name="Zhang Y."/>
            <person name="Zhao M."/>
            <person name="Hao Q."/>
            <person name="McDermott J."/>
            <person name="Samudrala R."/>
            <person name="Kristiansen K."/>
            <person name="Wong G.K.-S."/>
        </authorList>
    </citation>
    <scope>NUCLEOTIDE SEQUENCE</scope>
</reference>
<feature type="region of interest" description="Disordered" evidence="1">
    <location>
        <begin position="118"/>
        <end position="139"/>
    </location>
</feature>
<dbReference type="EMBL" id="CM000143">
    <property type="protein sequence ID" value="EAZ37596.1"/>
    <property type="molecule type" value="Genomic_DNA"/>
</dbReference>
<proteinExistence type="predicted"/>
<dbReference type="AlphaFoldDB" id="A3BDF7"/>
<protein>
    <submittedName>
        <fullName evidence="2">Uncharacterized protein</fullName>
    </submittedName>
</protein>
<evidence type="ECO:0000313" key="2">
    <source>
        <dbReference type="EMBL" id="EAZ37596.1"/>
    </source>
</evidence>